<keyword evidence="4 11" id="KW-0963">Cytoplasm</keyword>
<feature type="domain" description="AAA+ ATPase" evidence="13">
    <location>
        <begin position="373"/>
        <end position="521"/>
    </location>
</feature>
<evidence type="ECO:0000256" key="1">
    <source>
        <dbReference type="ARBA" id="ARBA00004496"/>
    </source>
</evidence>
<evidence type="ECO:0000256" key="8">
    <source>
        <dbReference type="ARBA" id="ARBA00022927"/>
    </source>
</evidence>
<dbReference type="SUPFAM" id="SSF54585">
    <property type="entry name" value="Cdc48 domain 2-like"/>
    <property type="match status" value="1"/>
</dbReference>
<organism evidence="14 15">
    <name type="scientific">Geosmithia morbida</name>
    <dbReference type="NCBI Taxonomy" id="1094350"/>
    <lineage>
        <taxon>Eukaryota</taxon>
        <taxon>Fungi</taxon>
        <taxon>Dikarya</taxon>
        <taxon>Ascomycota</taxon>
        <taxon>Pezizomycotina</taxon>
        <taxon>Sordariomycetes</taxon>
        <taxon>Hypocreomycetidae</taxon>
        <taxon>Hypocreales</taxon>
        <taxon>Bionectriaceae</taxon>
        <taxon>Geosmithia</taxon>
    </lineage>
</organism>
<gene>
    <name evidence="14" type="ORF">GMORB2_0106</name>
</gene>
<dbReference type="Gene3D" id="3.40.50.300">
    <property type="entry name" value="P-loop containing nucleotide triphosphate hydrolases"/>
    <property type="match status" value="2"/>
</dbReference>
<keyword evidence="15" id="KW-1185">Reference proteome</keyword>
<dbReference type="EMBL" id="JAANYQ010000001">
    <property type="protein sequence ID" value="KAF4126370.1"/>
    <property type="molecule type" value="Genomic_DNA"/>
</dbReference>
<dbReference type="GeneID" id="55966336"/>
<keyword evidence="3 11" id="KW-0813">Transport</keyword>
<dbReference type="GO" id="GO:0016887">
    <property type="term" value="F:ATP hydrolysis activity"/>
    <property type="evidence" value="ECO:0007669"/>
    <property type="project" value="InterPro"/>
</dbReference>
<dbReference type="SMART" id="SM00382">
    <property type="entry name" value="AAA"/>
    <property type="match status" value="2"/>
</dbReference>
<evidence type="ECO:0000256" key="6">
    <source>
        <dbReference type="ARBA" id="ARBA00022741"/>
    </source>
</evidence>
<dbReference type="InterPro" id="IPR039812">
    <property type="entry name" value="Vesicle-fus_ATPase"/>
</dbReference>
<evidence type="ECO:0000256" key="5">
    <source>
        <dbReference type="ARBA" id="ARBA00022737"/>
    </source>
</evidence>
<reference evidence="14" key="1">
    <citation type="submission" date="2020-03" db="EMBL/GenBank/DDBJ databases">
        <title>Site-based positive gene gene selection in Geosmithia morbida across the United States reveals a broad range of putative effectors and factors for local host and environmental adapation.</title>
        <authorList>
            <person name="Onufrak A."/>
            <person name="Murdoch R.W."/>
            <person name="Gazis R."/>
            <person name="Huff M."/>
            <person name="Staton M."/>
            <person name="Klingeman W."/>
            <person name="Hadziabdic D."/>
        </authorList>
    </citation>
    <scope>NUCLEOTIDE SEQUENCE</scope>
    <source>
        <strain evidence="14">1262</strain>
    </source>
</reference>
<dbReference type="GO" id="GO:0043001">
    <property type="term" value="P:Golgi to plasma membrane protein transport"/>
    <property type="evidence" value="ECO:0007669"/>
    <property type="project" value="TreeGrafter"/>
</dbReference>
<dbReference type="Pfam" id="PF17862">
    <property type="entry name" value="AAA_lid_3"/>
    <property type="match status" value="1"/>
</dbReference>
<keyword evidence="5" id="KW-0677">Repeat</keyword>
<dbReference type="InterPro" id="IPR041569">
    <property type="entry name" value="AAA_lid_3"/>
</dbReference>
<evidence type="ECO:0000313" key="14">
    <source>
        <dbReference type="EMBL" id="KAF4126370.1"/>
    </source>
</evidence>
<feature type="domain" description="AAA+ ATPase" evidence="13">
    <location>
        <begin position="655"/>
        <end position="787"/>
    </location>
</feature>
<proteinExistence type="inferred from homology"/>
<dbReference type="InterPro" id="IPR003593">
    <property type="entry name" value="AAA+_ATPase"/>
</dbReference>
<keyword evidence="7 11" id="KW-0067">ATP-binding</keyword>
<accession>A0A9P4Z288</accession>
<comment type="caution">
    <text evidence="14">The sequence shown here is derived from an EMBL/GenBank/DDBJ whole genome shotgun (WGS) entry which is preliminary data.</text>
</comment>
<dbReference type="InterPro" id="IPR029067">
    <property type="entry name" value="CDC48_domain_2-like_sf"/>
</dbReference>
<dbReference type="OrthoDB" id="9982946at2759"/>
<dbReference type="InterPro" id="IPR027417">
    <property type="entry name" value="P-loop_NTPase"/>
</dbReference>
<comment type="similarity">
    <text evidence="2 11">Belongs to the AAA ATPase family.</text>
</comment>
<dbReference type="GO" id="GO:0005795">
    <property type="term" value="C:Golgi stack"/>
    <property type="evidence" value="ECO:0007669"/>
    <property type="project" value="TreeGrafter"/>
</dbReference>
<dbReference type="InterPro" id="IPR003960">
    <property type="entry name" value="ATPase_AAA_CS"/>
</dbReference>
<dbReference type="Pfam" id="PF00004">
    <property type="entry name" value="AAA"/>
    <property type="match status" value="2"/>
</dbReference>
<dbReference type="SUPFAM" id="SSF50692">
    <property type="entry name" value="ADC-like"/>
    <property type="match status" value="1"/>
</dbReference>
<dbReference type="InterPro" id="IPR003959">
    <property type="entry name" value="ATPase_AAA_core"/>
</dbReference>
<feature type="region of interest" description="Disordered" evidence="12">
    <location>
        <begin position="1"/>
        <end position="105"/>
    </location>
</feature>
<comment type="function">
    <text evidence="9 11">Required for vesicle-mediated transport. Catalyzes the fusion of transport vesicles within the Golgi cisternae. Is also required for transport from the endoplasmic reticulum to the Golgi stack. Seems to function as a fusion protein required for the delivery of cargo proteins to all compartments of the Golgi stack independent of vesicle origin.</text>
</comment>
<evidence type="ECO:0000256" key="2">
    <source>
        <dbReference type="ARBA" id="ARBA00006914"/>
    </source>
</evidence>
<dbReference type="GO" id="GO:0005524">
    <property type="term" value="F:ATP binding"/>
    <property type="evidence" value="ECO:0007669"/>
    <property type="project" value="UniProtKB-UniRule"/>
</dbReference>
<dbReference type="SUPFAM" id="SSF52540">
    <property type="entry name" value="P-loop containing nucleoside triphosphate hydrolases"/>
    <property type="match status" value="2"/>
</dbReference>
<dbReference type="FunFam" id="3.40.50.300:FF:000166">
    <property type="entry name" value="vesicle-fusing ATPase isoform X1"/>
    <property type="match status" value="1"/>
</dbReference>
<comment type="subcellular location">
    <subcellularLocation>
        <location evidence="1 11">Cytoplasm</location>
    </subcellularLocation>
</comment>
<dbReference type="PROSITE" id="PS00674">
    <property type="entry name" value="AAA"/>
    <property type="match status" value="1"/>
</dbReference>
<dbReference type="PANTHER" id="PTHR23078">
    <property type="entry name" value="VESICULAR-FUSION PROTEIN NSF"/>
    <property type="match status" value="1"/>
</dbReference>
<evidence type="ECO:0000256" key="11">
    <source>
        <dbReference type="RuleBase" id="RU367045"/>
    </source>
</evidence>
<dbReference type="Gene3D" id="1.10.8.60">
    <property type="match status" value="1"/>
</dbReference>
<evidence type="ECO:0000259" key="13">
    <source>
        <dbReference type="SMART" id="SM00382"/>
    </source>
</evidence>
<protein>
    <recommendedName>
        <fullName evidence="10 11">Vesicular-fusion protein SEC18</fullName>
    </recommendedName>
</protein>
<keyword evidence="11" id="KW-0931">ER-Golgi transport</keyword>
<dbReference type="AlphaFoldDB" id="A0A9P4Z288"/>
<dbReference type="Proteomes" id="UP000749293">
    <property type="component" value="Unassembled WGS sequence"/>
</dbReference>
<dbReference type="GO" id="GO:0006891">
    <property type="term" value="P:intra-Golgi vesicle-mediated transport"/>
    <property type="evidence" value="ECO:0007669"/>
    <property type="project" value="TreeGrafter"/>
</dbReference>
<evidence type="ECO:0000256" key="12">
    <source>
        <dbReference type="SAM" id="MobiDB-lite"/>
    </source>
</evidence>
<dbReference type="FunFam" id="3.40.50.300:FF:000187">
    <property type="entry name" value="Vesicular-fusion ATPase SEC18"/>
    <property type="match status" value="1"/>
</dbReference>
<sequence>MSRLPPGQGLPNPNARSQQGGYNGLPQGYPPNRQPNSGFNPAQGMSSSQGYPSRGNAPPAGYPVSANYDASRNGANRDPREISMAQPPPPNPAERFEKSSGSSNGWMRGFGIEKLKGKPLQQEFIYSNLCAVSPRNFRAQEGKGHFPLRIRRQTDDGSQKHIDYIVEAKTHEGFPENKISLSQEQRLWLKLAQTDILEVAVVSPSADPPLSSLVFVEMNVMFASEPFETTYDEVFLTSKFAEKFDKHTLAPGQRILMFADDHGDVRLLFIVKSVTLESKSGNEKYPIQTAPDARGSLLLGKTKVSLETIESDSKLTLNAAPGKPSANAILAPDFKFEDMGIGGLDKEFSTIFRRAFASRVFDRQLVADMGINHVKGMLLYGPPGTGKTLIARQIGKMLKARPPKVINGPEVLNKYVGQSEENIRKMFGDAEKEYKEKGDRSGLHIIIFDELDAVCKQRGSGSGGGTGVGDSVVNQLLSKLDGVDQLNNILLIGMTNRKDMIDDALLRPGRLEVHIEISLPDEAGRLQILNIHTSKQRKGGRLGDDVDLENLASLTKNFSGAELYGLVRSATSFAFSRHTEVGQMANPKDVANIKVQRDDFMQALGEVRPAYGVSEADLKNAVRLGIMTRYSTHVNANIDAVSRSVRTAREDPHKFSTSVLFHGPKGSGKTALAAHIAMMSDFPFVKMIRPVDLAGYKDEFAKRDHIHKAFADAWKSPASILILDDFERLIGWSPIGPRYSSTMVEILTTLVISEPPRGHRLVVFATTSQPSVLRMLEVDRDFAKNVAVPAVSNLTELEELLDETPFFDSDNVPRAIEKIREFTPSGRVDVGIKTIFDCIFEAQNGVFDVVGTFADLMSDQIQATR</sequence>
<evidence type="ECO:0000256" key="10">
    <source>
        <dbReference type="ARBA" id="ARBA00068637"/>
    </source>
</evidence>
<dbReference type="Gene3D" id="2.40.40.20">
    <property type="match status" value="1"/>
</dbReference>
<feature type="compositionally biased region" description="Polar residues" evidence="12">
    <location>
        <begin position="34"/>
        <end position="51"/>
    </location>
</feature>
<evidence type="ECO:0000256" key="9">
    <source>
        <dbReference type="ARBA" id="ARBA00056429"/>
    </source>
</evidence>
<evidence type="ECO:0000256" key="3">
    <source>
        <dbReference type="ARBA" id="ARBA00022448"/>
    </source>
</evidence>
<dbReference type="InterPro" id="IPR009010">
    <property type="entry name" value="Asp_de-COase-like_dom_sf"/>
</dbReference>
<evidence type="ECO:0000313" key="15">
    <source>
        <dbReference type="Proteomes" id="UP000749293"/>
    </source>
</evidence>
<name>A0A9P4Z288_9HYPO</name>
<keyword evidence="11" id="KW-0378">Hydrolase</keyword>
<keyword evidence="8 11" id="KW-0653">Protein transport</keyword>
<keyword evidence="6 11" id="KW-0547">Nucleotide-binding</keyword>
<evidence type="ECO:0000256" key="7">
    <source>
        <dbReference type="ARBA" id="ARBA00022840"/>
    </source>
</evidence>
<dbReference type="RefSeq" id="XP_035325022.1">
    <property type="nucleotide sequence ID" value="XM_035462092.1"/>
</dbReference>
<evidence type="ECO:0000256" key="4">
    <source>
        <dbReference type="ARBA" id="ARBA00022490"/>
    </source>
</evidence>
<dbReference type="GO" id="GO:0035494">
    <property type="term" value="P:SNARE complex disassembly"/>
    <property type="evidence" value="ECO:0007669"/>
    <property type="project" value="InterPro"/>
</dbReference>
<dbReference type="FunFam" id="1.10.8.60:FF:000026">
    <property type="entry name" value="vesicle-fusing ATPase isoform X1"/>
    <property type="match status" value="1"/>
</dbReference>
<dbReference type="PANTHER" id="PTHR23078:SF3">
    <property type="entry name" value="VESICLE-FUSING ATPASE"/>
    <property type="match status" value="1"/>
</dbReference>